<evidence type="ECO:0000256" key="1">
    <source>
        <dbReference type="SAM" id="MobiDB-lite"/>
    </source>
</evidence>
<dbReference type="EMBL" id="CAGS01000290">
    <property type="protein sequence ID" value="CCF84572.1"/>
    <property type="molecule type" value="Genomic_DNA"/>
</dbReference>
<feature type="transmembrane region" description="Helical" evidence="2">
    <location>
        <begin position="438"/>
        <end position="457"/>
    </location>
</feature>
<protein>
    <recommendedName>
        <fullName evidence="5">PPM-type phosphatase domain-containing protein</fullName>
    </recommendedName>
</protein>
<gene>
    <name evidence="3" type="ORF">NITHO_360003</name>
</gene>
<dbReference type="SUPFAM" id="SSF101898">
    <property type="entry name" value="NHL repeat"/>
    <property type="match status" value="1"/>
</dbReference>
<dbReference type="Gene3D" id="3.60.40.10">
    <property type="entry name" value="PPM-type phosphatase domain"/>
    <property type="match status" value="1"/>
</dbReference>
<dbReference type="AlphaFoldDB" id="I4EIR0"/>
<keyword evidence="2" id="KW-1133">Transmembrane helix</keyword>
<feature type="transmembrane region" description="Helical" evidence="2">
    <location>
        <begin position="370"/>
        <end position="389"/>
    </location>
</feature>
<evidence type="ECO:0000256" key="2">
    <source>
        <dbReference type="SAM" id="Phobius"/>
    </source>
</evidence>
<dbReference type="OrthoDB" id="135066at2"/>
<reference evidence="3 4" key="1">
    <citation type="journal article" date="2012" name="ISME J.">
        <title>Nitrification expanded: discovery, physiology and genomics of a nitrite-oxidizing bacterium from the phylum Chloroflexi.</title>
        <authorList>
            <person name="Sorokin D.Y."/>
            <person name="Lucker S."/>
            <person name="Vejmelkova D."/>
            <person name="Kostrikina N.A."/>
            <person name="Kleerebezem R."/>
            <person name="Rijpstra W.I."/>
            <person name="Damste J.S."/>
            <person name="Le Paslier D."/>
            <person name="Muyzer G."/>
            <person name="Wagner M."/>
            <person name="van Loosdrecht M.C."/>
            <person name="Daims H."/>
        </authorList>
    </citation>
    <scope>NUCLEOTIDE SEQUENCE [LARGE SCALE GENOMIC DNA]</scope>
    <source>
        <strain evidence="4">none</strain>
    </source>
</reference>
<keyword evidence="4" id="KW-1185">Reference proteome</keyword>
<keyword evidence="2" id="KW-0472">Membrane</keyword>
<name>I4EIR0_9BACT</name>
<feature type="region of interest" description="Disordered" evidence="1">
    <location>
        <begin position="274"/>
        <end position="335"/>
    </location>
</feature>
<sequence length="808" mass="87207">MPGLHALTADLVVEAGRPAGTSPFLSIDPAAGLGAKGSRHFFAILEPVEPVPGAAEAAADVFQRLREAWGHRSSLTPTAAILAAVQEVNRWLFESNRHAPGNPILFGLTCAVARNDDLYIVQAAPTQILIGQEGELYTFPELERWRWNHQFQADENCDQPLGLDAEIEPDIYHTQIAGGDLIVVCSTSLARIIEREPRDVFVGSDPDAAIAHLGRIAYDYAVPDAWAAAIAVPEAEPEGPKQGILFIKRVGGFWSNLLPEETANRFRRRGRDALSEVDPDDLPGHTHGRAGYEDWGTAAGDAGAPDDRDGESWEPFAAGADRSSSYGSHAGQELRDEDADFWRPAPAGESWEDDLPADAGEGRGGKLTKLLAGAILALSAAVVGVWQIAVHRDRTIGEPPDDGTLGLPRLQRYDDTIQFPDFTGVRRQLPRAPVSRRAIVAAAALILLIVVAVAFTIHNRQAHQREVQRTALLQASAQARQQASQASEPATAYAFLLAAQARIREAEPLGLEKAQADQERAAISQAMDQTMKVERISSIQAVGGIPAAPQGVTPRVFFGNGQLFIFSDALYRLDPNETKLVRLLGSGDQVDGQQVGTLIGASWGDGTPIAFDSQNLYLFDPTGAGWSRHRLGTAGSPYTDITGSSGYGGNLYLLSPGSGEILKFKSDDFNAQPESWTSGLTVEDLRNGIDMIVDGRIYVLLHDGRILDFYMSALEKTVTPQVVPAITKAIAFSSQTDRPYYYVADDQGRILRLDRDGKLVQQFMADKSVSGVPSLDGIQSMAVDDVLGTGYVLTDHGLLMVRLPGPTH</sequence>
<evidence type="ECO:0000313" key="4">
    <source>
        <dbReference type="Proteomes" id="UP000004221"/>
    </source>
</evidence>
<dbReference type="RefSeq" id="WP_008478819.1">
    <property type="nucleotide sequence ID" value="NZ_CAGS01000290.1"/>
</dbReference>
<evidence type="ECO:0008006" key="5">
    <source>
        <dbReference type="Google" id="ProtNLM"/>
    </source>
</evidence>
<dbReference type="Gene3D" id="2.130.10.10">
    <property type="entry name" value="YVTN repeat-like/Quinoprotein amine dehydrogenase"/>
    <property type="match status" value="1"/>
</dbReference>
<dbReference type="SUPFAM" id="SSF81606">
    <property type="entry name" value="PP2C-like"/>
    <property type="match status" value="1"/>
</dbReference>
<dbReference type="InterPro" id="IPR015943">
    <property type="entry name" value="WD40/YVTN_repeat-like_dom_sf"/>
</dbReference>
<comment type="caution">
    <text evidence="3">The sequence shown here is derived from an EMBL/GenBank/DDBJ whole genome shotgun (WGS) entry which is preliminary data.</text>
</comment>
<keyword evidence="2" id="KW-0812">Transmembrane</keyword>
<proteinExistence type="predicted"/>
<organism evidence="3 4">
    <name type="scientific">Nitrolancea hollandica Lb</name>
    <dbReference type="NCBI Taxonomy" id="1129897"/>
    <lineage>
        <taxon>Bacteria</taxon>
        <taxon>Pseudomonadati</taxon>
        <taxon>Thermomicrobiota</taxon>
        <taxon>Thermomicrobia</taxon>
        <taxon>Sphaerobacterales</taxon>
        <taxon>Sphaerobacterineae</taxon>
        <taxon>Sphaerobacteraceae</taxon>
        <taxon>Nitrolancea</taxon>
    </lineage>
</organism>
<dbReference type="InterPro" id="IPR036457">
    <property type="entry name" value="PPM-type-like_dom_sf"/>
</dbReference>
<accession>I4EIR0</accession>
<evidence type="ECO:0000313" key="3">
    <source>
        <dbReference type="EMBL" id="CCF84572.1"/>
    </source>
</evidence>
<dbReference type="Proteomes" id="UP000004221">
    <property type="component" value="Unassembled WGS sequence"/>
</dbReference>